<feature type="disulfide bond" description="Redox-active" evidence="14">
    <location>
        <begin position="51"/>
        <end position="56"/>
    </location>
</feature>
<dbReference type="Gene3D" id="3.50.50.60">
    <property type="entry name" value="FAD/NAD(P)-binding domain"/>
    <property type="match status" value="2"/>
</dbReference>
<dbReference type="EC" id="1.8.1.7" evidence="3 16"/>
<comment type="subcellular location">
    <subcellularLocation>
        <location evidence="16">Cytoplasm</location>
    </subcellularLocation>
</comment>
<dbReference type="Gene3D" id="3.30.390.30">
    <property type="match status" value="1"/>
</dbReference>
<dbReference type="GO" id="GO:0034599">
    <property type="term" value="P:cellular response to oxidative stress"/>
    <property type="evidence" value="ECO:0007669"/>
    <property type="project" value="TreeGrafter"/>
</dbReference>
<evidence type="ECO:0000256" key="1">
    <source>
        <dbReference type="ARBA" id="ARBA00007532"/>
    </source>
</evidence>
<name>A0A168QQ43_ABSGL</name>
<dbReference type="AlphaFoldDB" id="A0A168QQ43"/>
<dbReference type="OMA" id="VTMAPWG"/>
<evidence type="ECO:0000259" key="18">
    <source>
        <dbReference type="Pfam" id="PF07992"/>
    </source>
</evidence>
<dbReference type="Pfam" id="PF07992">
    <property type="entry name" value="Pyr_redox_2"/>
    <property type="match status" value="1"/>
</dbReference>
<evidence type="ECO:0000256" key="13">
    <source>
        <dbReference type="PIRSR" id="PIRSR000350-3"/>
    </source>
</evidence>
<dbReference type="InterPro" id="IPR016156">
    <property type="entry name" value="FAD/NAD-linked_Rdtase_dimer_sf"/>
</dbReference>
<comment type="catalytic activity">
    <reaction evidence="10 16">
        <text>2 glutathione + NADP(+) = glutathione disulfide + NADPH + H(+)</text>
        <dbReference type="Rhea" id="RHEA:11740"/>
        <dbReference type="ChEBI" id="CHEBI:15378"/>
        <dbReference type="ChEBI" id="CHEBI:57783"/>
        <dbReference type="ChEBI" id="CHEBI:57925"/>
        <dbReference type="ChEBI" id="CHEBI:58297"/>
        <dbReference type="ChEBI" id="CHEBI:58349"/>
        <dbReference type="EC" id="1.8.1.7"/>
    </reaction>
</comment>
<evidence type="ECO:0000313" key="19">
    <source>
        <dbReference type="EMBL" id="SAM05284.1"/>
    </source>
</evidence>
<dbReference type="FunFam" id="3.50.50.60:FF:000235">
    <property type="entry name" value="Glutathione reductase"/>
    <property type="match status" value="1"/>
</dbReference>
<evidence type="ECO:0000256" key="3">
    <source>
        <dbReference type="ARBA" id="ARBA00012607"/>
    </source>
</evidence>
<feature type="domain" description="FAD/NAD(P)-binding" evidence="18">
    <location>
        <begin position="13"/>
        <end position="336"/>
    </location>
</feature>
<evidence type="ECO:0000313" key="20">
    <source>
        <dbReference type="Proteomes" id="UP000078561"/>
    </source>
</evidence>
<dbReference type="InterPro" id="IPR036188">
    <property type="entry name" value="FAD/NAD-bd_sf"/>
</dbReference>
<dbReference type="PRINTS" id="PR00411">
    <property type="entry name" value="PNDRDTASEI"/>
</dbReference>
<dbReference type="PIRSF" id="PIRSF000350">
    <property type="entry name" value="Mercury_reductase_MerA"/>
    <property type="match status" value="1"/>
</dbReference>
<dbReference type="InParanoid" id="A0A168QQ43"/>
<evidence type="ECO:0000256" key="7">
    <source>
        <dbReference type="ARBA" id="ARBA00023002"/>
    </source>
</evidence>
<dbReference type="GO" id="GO:0045454">
    <property type="term" value="P:cell redox homeostasis"/>
    <property type="evidence" value="ECO:0007669"/>
    <property type="project" value="InterPro"/>
</dbReference>
<evidence type="ECO:0000256" key="6">
    <source>
        <dbReference type="ARBA" id="ARBA00022827"/>
    </source>
</evidence>
<keyword evidence="5 15" id="KW-0285">Flavoprotein</keyword>
<keyword evidence="13" id="KW-0547">Nucleotide-binding</keyword>
<dbReference type="FunFam" id="3.30.390.30:FF:000003">
    <property type="entry name" value="Glutathione reductase"/>
    <property type="match status" value="1"/>
</dbReference>
<evidence type="ECO:0000256" key="2">
    <source>
        <dbReference type="ARBA" id="ARBA00011738"/>
    </source>
</evidence>
<evidence type="ECO:0000256" key="16">
    <source>
        <dbReference type="RuleBase" id="RU365016"/>
    </source>
</evidence>
<dbReference type="FunCoup" id="A0A168QQ43">
    <property type="interactions" value="700"/>
</dbReference>
<dbReference type="GO" id="GO:0005739">
    <property type="term" value="C:mitochondrion"/>
    <property type="evidence" value="ECO:0007669"/>
    <property type="project" value="TreeGrafter"/>
</dbReference>
<dbReference type="SUPFAM" id="SSF55424">
    <property type="entry name" value="FAD/NAD-linked reductases, dimerisation (C-terminal) domain"/>
    <property type="match status" value="1"/>
</dbReference>
<keyword evidence="7 15" id="KW-0560">Oxidoreductase</keyword>
<dbReference type="PANTHER" id="PTHR42737">
    <property type="entry name" value="GLUTATHIONE REDUCTASE"/>
    <property type="match status" value="1"/>
</dbReference>
<dbReference type="OrthoDB" id="5956163at2759"/>
<dbReference type="SUPFAM" id="SSF51905">
    <property type="entry name" value="FAD/NAD(P)-binding domain"/>
    <property type="match status" value="1"/>
</dbReference>
<dbReference type="InterPro" id="IPR023753">
    <property type="entry name" value="FAD/NAD-binding_dom"/>
</dbReference>
<dbReference type="PRINTS" id="PR00368">
    <property type="entry name" value="FADPNR"/>
</dbReference>
<evidence type="ECO:0000256" key="10">
    <source>
        <dbReference type="ARBA" id="ARBA00049142"/>
    </source>
</evidence>
<dbReference type="GO" id="GO:0005829">
    <property type="term" value="C:cytosol"/>
    <property type="evidence" value="ECO:0007669"/>
    <property type="project" value="TreeGrafter"/>
</dbReference>
<keyword evidence="9 15" id="KW-0676">Redox-active center</keyword>
<dbReference type="STRING" id="4829.A0A168QQ43"/>
<keyword evidence="16" id="KW-0521">NADP</keyword>
<accession>A0A168QQ43</accession>
<dbReference type="InterPro" id="IPR012999">
    <property type="entry name" value="Pyr_OxRdtase_I_AS"/>
</dbReference>
<evidence type="ECO:0000256" key="5">
    <source>
        <dbReference type="ARBA" id="ARBA00022630"/>
    </source>
</evidence>
<protein>
    <recommendedName>
        <fullName evidence="4 16">Glutathione reductase</fullName>
        <ecNumber evidence="3 16">1.8.1.7</ecNumber>
    </recommendedName>
</protein>
<gene>
    <name evidence="19" type="primary">ABSGL_11159.1 scaffold 12295</name>
</gene>
<keyword evidence="16" id="KW-0963">Cytoplasm</keyword>
<dbReference type="InterPro" id="IPR001100">
    <property type="entry name" value="Pyr_nuc-diS_OxRdtase"/>
</dbReference>
<evidence type="ECO:0000256" key="4">
    <source>
        <dbReference type="ARBA" id="ARBA00017111"/>
    </source>
</evidence>
<feature type="binding site" evidence="13">
    <location>
        <begin position="189"/>
        <end position="196"/>
    </location>
    <ligand>
        <name>NAD(+)</name>
        <dbReference type="ChEBI" id="CHEBI:57540"/>
    </ligand>
</feature>
<dbReference type="Proteomes" id="UP000078561">
    <property type="component" value="Unassembled WGS sequence"/>
</dbReference>
<evidence type="ECO:0000256" key="15">
    <source>
        <dbReference type="RuleBase" id="RU003691"/>
    </source>
</evidence>
<evidence type="ECO:0000256" key="14">
    <source>
        <dbReference type="PIRSR" id="PIRSR000350-4"/>
    </source>
</evidence>
<dbReference type="GO" id="GO:0006749">
    <property type="term" value="P:glutathione metabolic process"/>
    <property type="evidence" value="ECO:0007669"/>
    <property type="project" value="InterPro"/>
</dbReference>
<feature type="binding site" evidence="13">
    <location>
        <position position="280"/>
    </location>
    <ligand>
        <name>NAD(+)</name>
        <dbReference type="ChEBI" id="CHEBI:57540"/>
    </ligand>
</feature>
<evidence type="ECO:0000256" key="12">
    <source>
        <dbReference type="PIRSR" id="PIRSR000350-2"/>
    </source>
</evidence>
<dbReference type="InterPro" id="IPR006322">
    <property type="entry name" value="Glutathione_Rdtase_euk/bac"/>
</dbReference>
<keyword evidence="20" id="KW-1185">Reference proteome</keyword>
<keyword evidence="6 13" id="KW-0274">FAD</keyword>
<evidence type="ECO:0000256" key="8">
    <source>
        <dbReference type="ARBA" id="ARBA00023157"/>
    </source>
</evidence>
<comment type="subunit">
    <text evidence="2">Homodimer.</text>
</comment>
<comment type="cofactor">
    <cofactor evidence="13">
        <name>FAD</name>
        <dbReference type="ChEBI" id="CHEBI:57692"/>
    </cofactor>
    <text evidence="13">Binds 1 FAD per subunit.</text>
</comment>
<dbReference type="InterPro" id="IPR046952">
    <property type="entry name" value="GSHR/TRXR-like"/>
</dbReference>
<comment type="function">
    <text evidence="11 16">Catalyzes the reduction of glutathione disulfide (GSSG) to reduced glutathione (GSH). Constitutes the major mechanism to maintain a high GSH:GSSG ratio in the cytosol.</text>
</comment>
<dbReference type="NCBIfam" id="TIGR01421">
    <property type="entry name" value="gluta_reduc_1"/>
    <property type="match status" value="1"/>
</dbReference>
<reference evidence="19" key="1">
    <citation type="submission" date="2016-04" db="EMBL/GenBank/DDBJ databases">
        <authorList>
            <person name="Evans L.H."/>
            <person name="Alamgir A."/>
            <person name="Owens N."/>
            <person name="Weber N.D."/>
            <person name="Virtaneva K."/>
            <person name="Barbian K."/>
            <person name="Babar A."/>
            <person name="Rosenke K."/>
        </authorList>
    </citation>
    <scope>NUCLEOTIDE SEQUENCE [LARGE SCALE GENOMIC DNA]</scope>
    <source>
        <strain evidence="19">CBS 101.48</strain>
    </source>
</reference>
<organism evidence="19">
    <name type="scientific">Absidia glauca</name>
    <name type="common">Pin mould</name>
    <dbReference type="NCBI Taxonomy" id="4829"/>
    <lineage>
        <taxon>Eukaryota</taxon>
        <taxon>Fungi</taxon>
        <taxon>Fungi incertae sedis</taxon>
        <taxon>Mucoromycota</taxon>
        <taxon>Mucoromycotina</taxon>
        <taxon>Mucoromycetes</taxon>
        <taxon>Mucorales</taxon>
        <taxon>Cunninghamellaceae</taxon>
        <taxon>Absidia</taxon>
    </lineage>
</organism>
<dbReference type="PROSITE" id="PS00076">
    <property type="entry name" value="PYRIDINE_REDOX_1"/>
    <property type="match status" value="1"/>
</dbReference>
<feature type="binding site" evidence="13">
    <location>
        <position position="321"/>
    </location>
    <ligand>
        <name>FAD</name>
        <dbReference type="ChEBI" id="CHEBI:57692"/>
    </ligand>
</feature>
<feature type="binding site" evidence="13">
    <location>
        <begin position="154"/>
        <end position="156"/>
    </location>
    <ligand>
        <name>FAD</name>
        <dbReference type="ChEBI" id="CHEBI:57692"/>
    </ligand>
</feature>
<dbReference type="EMBL" id="LT554468">
    <property type="protein sequence ID" value="SAM05284.1"/>
    <property type="molecule type" value="Genomic_DNA"/>
</dbReference>
<dbReference type="NCBIfam" id="NF004776">
    <property type="entry name" value="PRK06116.1"/>
    <property type="match status" value="1"/>
</dbReference>
<feature type="binding site" evidence="13">
    <location>
        <position position="60"/>
    </location>
    <ligand>
        <name>FAD</name>
        <dbReference type="ChEBI" id="CHEBI:57692"/>
    </ligand>
</feature>
<sequence>MAPIQPKQDQQEYDFIVLGGGSGGIASARRAAAHGAKVAVIEQHGVLGGTCVNVGCVPKKIMWNTASIAEAMHDATGYGFDVSTQPPKFDWAGLKRKRDDYVHKLNGIYDNNLTKDGIEWFHGKASFIDSHTILLQAAGGDEVTLKTKRVLVATGSHAVIPTLPGASLGIDSDGFFALEHQPKNVVVVGTGYIGIELAGIFNTLGSQVTVVSRTTHILRQFDDTIRENLLKEMQNTGVNFAFNSHVTELTKQGDGRIQVTYEEDGKSKTMQTETVLWAVGRVPNIADLNLNKAGVAVNDKKQIVVDAYQKTSVDHIFALGDVCGLYDLTPVAIAAGRRLMDRLYGGDAFKDLKLDYENIPTVVFGHPTCGTVGLSQEQANQKYGKDKVKAYTSTFVNLYFGLLDHKQQTSYKIVVTGPDEKVVGLHLFGRGSDEILQGFGVAIRMGATKKDFDNCVAIHPTASEELVTMR</sequence>
<proteinExistence type="inferred from homology"/>
<evidence type="ECO:0000256" key="11">
    <source>
        <dbReference type="ARBA" id="ARBA00056905"/>
    </source>
</evidence>
<evidence type="ECO:0000256" key="9">
    <source>
        <dbReference type="ARBA" id="ARBA00023284"/>
    </source>
</evidence>
<dbReference type="PANTHER" id="PTHR42737:SF2">
    <property type="entry name" value="GLUTATHIONE REDUCTASE"/>
    <property type="match status" value="1"/>
</dbReference>
<keyword evidence="13" id="KW-0520">NAD</keyword>
<dbReference type="GO" id="GO:0050661">
    <property type="term" value="F:NADP binding"/>
    <property type="evidence" value="ECO:0007669"/>
    <property type="project" value="InterPro"/>
</dbReference>
<keyword evidence="8" id="KW-1015">Disulfide bond</keyword>
<feature type="domain" description="Pyridine nucleotide-disulphide oxidoreductase dimerisation" evidence="17">
    <location>
        <begin position="359"/>
        <end position="469"/>
    </location>
</feature>
<evidence type="ECO:0000259" key="17">
    <source>
        <dbReference type="Pfam" id="PF02852"/>
    </source>
</evidence>
<feature type="active site" description="Proton acceptor" evidence="12">
    <location>
        <position position="459"/>
    </location>
</feature>
<dbReference type="GO" id="GO:0050660">
    <property type="term" value="F:flavin adenine dinucleotide binding"/>
    <property type="evidence" value="ECO:0007669"/>
    <property type="project" value="InterPro"/>
</dbReference>
<comment type="similarity">
    <text evidence="1 15">Belongs to the class-I pyridine nucleotide-disulfide oxidoreductase family.</text>
</comment>
<dbReference type="Pfam" id="PF02852">
    <property type="entry name" value="Pyr_redox_dim"/>
    <property type="match status" value="1"/>
</dbReference>
<dbReference type="InterPro" id="IPR004099">
    <property type="entry name" value="Pyr_nucl-diS_OxRdtase_dimer"/>
</dbReference>
<dbReference type="GO" id="GO:0004362">
    <property type="term" value="F:glutathione-disulfide reductase (NADPH) activity"/>
    <property type="evidence" value="ECO:0007669"/>
    <property type="project" value="UniProtKB-EC"/>
</dbReference>